<gene>
    <name evidence="14" type="ORF">DSYM_18030</name>
</gene>
<dbReference type="EMBL" id="AP021857">
    <property type="protein sequence ID" value="BBO21104.1"/>
    <property type="molecule type" value="Genomic_DNA"/>
</dbReference>
<dbReference type="GO" id="GO:0005886">
    <property type="term" value="C:plasma membrane"/>
    <property type="evidence" value="ECO:0007669"/>
    <property type="project" value="TreeGrafter"/>
</dbReference>
<evidence type="ECO:0000256" key="4">
    <source>
        <dbReference type="ARBA" id="ARBA00020076"/>
    </source>
</evidence>
<proteinExistence type="inferred from homology"/>
<protein>
    <recommendedName>
        <fullName evidence="4">Succinate dehydrogenase cytochrome b556 subunit</fullName>
    </recommendedName>
</protein>
<keyword evidence="10 13" id="KW-0472">Membrane</keyword>
<dbReference type="CDD" id="cd03499">
    <property type="entry name" value="SQR_TypeC_SdhC"/>
    <property type="match status" value="1"/>
</dbReference>
<reference evidence="14" key="1">
    <citation type="journal article" name="DNA Res.">
        <title>The physiological potential of anammox bacteria as revealed by their core genome structure.</title>
        <authorList>
            <person name="Okubo T."/>
            <person name="Toyoda A."/>
            <person name="Fukuhara K."/>
            <person name="Uchiyama I."/>
            <person name="Harigaya Y."/>
            <person name="Kuroiwa M."/>
            <person name="Suzuki T."/>
            <person name="Murakami Y."/>
            <person name="Suwa Y."/>
            <person name="Takami H."/>
        </authorList>
    </citation>
    <scope>NUCLEOTIDE SEQUENCE</scope>
    <source>
        <strain evidence="14">317325-3</strain>
    </source>
</reference>
<dbReference type="Gene3D" id="1.20.1300.10">
    <property type="entry name" value="Fumarate reductase/succinate dehydrogenase, transmembrane subunit"/>
    <property type="match status" value="1"/>
</dbReference>
<dbReference type="InterPro" id="IPR000701">
    <property type="entry name" value="SuccDH_FuR_B_TM-su"/>
</dbReference>
<dbReference type="KEGG" id="ddz:DSYM_18030"/>
<dbReference type="Pfam" id="PF01127">
    <property type="entry name" value="Sdh_cyt"/>
    <property type="match status" value="1"/>
</dbReference>
<keyword evidence="6 13" id="KW-0812">Transmembrane</keyword>
<comment type="subcellular location">
    <subcellularLocation>
        <location evidence="2">Membrane</location>
    </subcellularLocation>
</comment>
<evidence type="ECO:0000256" key="12">
    <source>
        <dbReference type="PIRSR" id="PIRSR000178-1"/>
    </source>
</evidence>
<evidence type="ECO:0000313" key="14">
    <source>
        <dbReference type="EMBL" id="BBO21104.1"/>
    </source>
</evidence>
<evidence type="ECO:0000313" key="15">
    <source>
        <dbReference type="Proteomes" id="UP000662914"/>
    </source>
</evidence>
<comment type="subunit">
    <text evidence="11">Part of an enzyme complex containing four subunits: a flavoprotein, an iron-sulfur protein, plus two membrane-anchoring proteins, SdhC and SdhD. The complex can form homotrimers.</text>
</comment>
<dbReference type="InterPro" id="IPR014314">
    <property type="entry name" value="Succ_DH_cytb556"/>
</dbReference>
<evidence type="ECO:0000256" key="11">
    <source>
        <dbReference type="ARBA" id="ARBA00025912"/>
    </source>
</evidence>
<dbReference type="InterPro" id="IPR034804">
    <property type="entry name" value="SQR/QFR_C/D"/>
</dbReference>
<name>A0A809SAS8_9PROT</name>
<feature type="transmembrane region" description="Helical" evidence="13">
    <location>
        <begin position="106"/>
        <end position="126"/>
    </location>
</feature>
<dbReference type="PIRSF" id="PIRSF000178">
    <property type="entry name" value="SDH_cyt_b560"/>
    <property type="match status" value="1"/>
</dbReference>
<feature type="transmembrane region" description="Helical" evidence="13">
    <location>
        <begin position="29"/>
        <end position="49"/>
    </location>
</feature>
<keyword evidence="9 12" id="KW-0408">Iron</keyword>
<evidence type="ECO:0000256" key="2">
    <source>
        <dbReference type="ARBA" id="ARBA00004370"/>
    </source>
</evidence>
<dbReference type="PANTHER" id="PTHR10978:SF5">
    <property type="entry name" value="SUCCINATE DEHYDROGENASE CYTOCHROME B560 SUBUNIT, MITOCHONDRIAL"/>
    <property type="match status" value="1"/>
</dbReference>
<evidence type="ECO:0000256" key="3">
    <source>
        <dbReference type="ARBA" id="ARBA00007244"/>
    </source>
</evidence>
<comment type="function">
    <text evidence="1">Membrane-anchoring subunit of succinate dehydrogenase (SDH).</text>
</comment>
<evidence type="ECO:0000256" key="1">
    <source>
        <dbReference type="ARBA" id="ARBA00004050"/>
    </source>
</evidence>
<evidence type="ECO:0000256" key="10">
    <source>
        <dbReference type="ARBA" id="ARBA00023136"/>
    </source>
</evidence>
<accession>A0A809SAS8</accession>
<comment type="cofactor">
    <cofactor evidence="12">
        <name>heme</name>
        <dbReference type="ChEBI" id="CHEBI:30413"/>
    </cofactor>
    <text evidence="12">The heme is bound between the two transmembrane subunits.</text>
</comment>
<dbReference type="GO" id="GO:0006099">
    <property type="term" value="P:tricarboxylic acid cycle"/>
    <property type="evidence" value="ECO:0007669"/>
    <property type="project" value="InterPro"/>
</dbReference>
<dbReference type="GO" id="GO:0009055">
    <property type="term" value="F:electron transfer activity"/>
    <property type="evidence" value="ECO:0007669"/>
    <property type="project" value="InterPro"/>
</dbReference>
<dbReference type="GO" id="GO:0046872">
    <property type="term" value="F:metal ion binding"/>
    <property type="evidence" value="ECO:0007669"/>
    <property type="project" value="UniProtKB-KW"/>
</dbReference>
<evidence type="ECO:0000256" key="6">
    <source>
        <dbReference type="ARBA" id="ARBA00022692"/>
    </source>
</evidence>
<dbReference type="NCBIfam" id="TIGR02970">
    <property type="entry name" value="succ_dehyd_cytB"/>
    <property type="match status" value="1"/>
</dbReference>
<keyword evidence="7 12" id="KW-0479">Metal-binding</keyword>
<keyword evidence="5 12" id="KW-0349">Heme</keyword>
<dbReference type="AlphaFoldDB" id="A0A809SAS8"/>
<evidence type="ECO:0000256" key="8">
    <source>
        <dbReference type="ARBA" id="ARBA00022989"/>
    </source>
</evidence>
<organism evidence="14 15">
    <name type="scientific">Candidatus Desulfobacillus denitrificans</name>
    <dbReference type="NCBI Taxonomy" id="2608985"/>
    <lineage>
        <taxon>Bacteria</taxon>
        <taxon>Pseudomonadati</taxon>
        <taxon>Pseudomonadota</taxon>
        <taxon>Betaproteobacteria</taxon>
        <taxon>Candidatus Desulfobacillus</taxon>
    </lineage>
</organism>
<dbReference type="SUPFAM" id="SSF81343">
    <property type="entry name" value="Fumarate reductase respiratory complex transmembrane subunits"/>
    <property type="match status" value="1"/>
</dbReference>
<comment type="similarity">
    <text evidence="3">Belongs to the cytochrome b560 family.</text>
</comment>
<feature type="transmembrane region" description="Helical" evidence="13">
    <location>
        <begin position="69"/>
        <end position="94"/>
    </location>
</feature>
<evidence type="ECO:0000256" key="13">
    <source>
        <dbReference type="SAM" id="Phobius"/>
    </source>
</evidence>
<sequence length="129" mass="14311">MTEITMKKERPKHLDLRAIKQPVPAIASILHRISGAGLFLMLPFLIFLFELSLDSSLGFAMAQAFVAHPLVKLVLIGLLWAFLHHFCMGVRILFLDLNIGTDLKPARASAKAVIVVSLLLTVILGVRLW</sequence>
<feature type="binding site" description="axial binding residue" evidence="12">
    <location>
        <position position="85"/>
    </location>
    <ligand>
        <name>heme</name>
        <dbReference type="ChEBI" id="CHEBI:30413"/>
        <note>ligand shared with second transmembrane subunit</note>
    </ligand>
    <ligandPart>
        <name>Fe</name>
        <dbReference type="ChEBI" id="CHEBI:18248"/>
    </ligandPart>
</feature>
<dbReference type="PANTHER" id="PTHR10978">
    <property type="entry name" value="SUCCINATE DEHYDROGENASE CYTOCHROME B560 SUBUNIT"/>
    <property type="match status" value="1"/>
</dbReference>
<dbReference type="Proteomes" id="UP000662914">
    <property type="component" value="Chromosome"/>
</dbReference>
<evidence type="ECO:0000256" key="5">
    <source>
        <dbReference type="ARBA" id="ARBA00022617"/>
    </source>
</evidence>
<keyword evidence="8 13" id="KW-1133">Transmembrane helix</keyword>
<evidence type="ECO:0000256" key="7">
    <source>
        <dbReference type="ARBA" id="ARBA00022723"/>
    </source>
</evidence>
<evidence type="ECO:0000256" key="9">
    <source>
        <dbReference type="ARBA" id="ARBA00023004"/>
    </source>
</evidence>